<evidence type="ECO:0000313" key="3">
    <source>
        <dbReference type="Proteomes" id="UP000053766"/>
    </source>
</evidence>
<feature type="region of interest" description="Disordered" evidence="1">
    <location>
        <begin position="180"/>
        <end position="213"/>
    </location>
</feature>
<keyword evidence="3" id="KW-1185">Reference proteome</keyword>
<sequence>MTLICRENSKSTNSVGGKKLWLRRHAAESVSEESLQNTDISASFESLSCAADSTSDIASVQSKAQASPSKKTRHVLDGCQYDEHVAATALAQMGGKSGGFRFHWSVALRYLIPNLIDGQHTDFCLTGMIRKPLPTPSSHNAVKVTTAVADNANTASQLHVIGPVEVKKAKRLSLEDYKKRRSTLGSSDSKNASNKTSASNVSANATVGNRNSFGSMARSTRSFMPLMDSSVEQNATLRNLEADTPIPSLGVPPDLEVVKKMILQESCIPPPPAPPSLPTQKASPATAGLASSSDMSIGSSSESGEERMSLADRLAKEFGVGTAGGHRYSPKIATPPFQRPTLTAGISNCAVQTDTQACHLRAFLDVPPPPPPGPRPSRIAR</sequence>
<protein>
    <submittedName>
        <fullName evidence="2">Uncharacterized protein</fullName>
    </submittedName>
</protein>
<feature type="compositionally biased region" description="Low complexity" evidence="1">
    <location>
        <begin position="291"/>
        <end position="302"/>
    </location>
</feature>
<gene>
    <name evidence="2" type="ORF">DICVIV_03819</name>
</gene>
<organism evidence="2 3">
    <name type="scientific">Dictyocaulus viviparus</name>
    <name type="common">Bovine lungworm</name>
    <dbReference type="NCBI Taxonomy" id="29172"/>
    <lineage>
        <taxon>Eukaryota</taxon>
        <taxon>Metazoa</taxon>
        <taxon>Ecdysozoa</taxon>
        <taxon>Nematoda</taxon>
        <taxon>Chromadorea</taxon>
        <taxon>Rhabditida</taxon>
        <taxon>Rhabditina</taxon>
        <taxon>Rhabditomorpha</taxon>
        <taxon>Strongyloidea</taxon>
        <taxon>Metastrongylidae</taxon>
        <taxon>Dictyocaulus</taxon>
    </lineage>
</organism>
<name>A0A0D8XZC5_DICVI</name>
<feature type="compositionally biased region" description="Pro residues" evidence="1">
    <location>
        <begin position="268"/>
        <end position="277"/>
    </location>
</feature>
<reference evidence="2 3" key="1">
    <citation type="submission" date="2013-11" db="EMBL/GenBank/DDBJ databases">
        <title>Draft genome of the bovine lungworm Dictyocaulus viviparus.</title>
        <authorList>
            <person name="Mitreva M."/>
        </authorList>
    </citation>
    <scope>NUCLEOTIDE SEQUENCE [LARGE SCALE GENOMIC DNA]</scope>
    <source>
        <strain evidence="2 3">HannoverDv2000</strain>
    </source>
</reference>
<dbReference type="OrthoDB" id="5877798at2759"/>
<proteinExistence type="predicted"/>
<feature type="compositionally biased region" description="Pro residues" evidence="1">
    <location>
        <begin position="366"/>
        <end position="375"/>
    </location>
</feature>
<feature type="region of interest" description="Disordered" evidence="1">
    <location>
        <begin position="362"/>
        <end position="381"/>
    </location>
</feature>
<feature type="compositionally biased region" description="Low complexity" evidence="1">
    <location>
        <begin position="186"/>
        <end position="207"/>
    </location>
</feature>
<dbReference type="Proteomes" id="UP000053766">
    <property type="component" value="Unassembled WGS sequence"/>
</dbReference>
<dbReference type="EMBL" id="KN716217">
    <property type="protein sequence ID" value="KJH50018.1"/>
    <property type="molecule type" value="Genomic_DNA"/>
</dbReference>
<dbReference type="AlphaFoldDB" id="A0A0D8XZC5"/>
<evidence type="ECO:0000313" key="2">
    <source>
        <dbReference type="EMBL" id="KJH50018.1"/>
    </source>
</evidence>
<feature type="region of interest" description="Disordered" evidence="1">
    <location>
        <begin position="266"/>
        <end position="309"/>
    </location>
</feature>
<evidence type="ECO:0000256" key="1">
    <source>
        <dbReference type="SAM" id="MobiDB-lite"/>
    </source>
</evidence>
<accession>A0A0D8XZC5</accession>
<reference evidence="3" key="2">
    <citation type="journal article" date="2016" name="Sci. Rep.">
        <title>Dictyocaulus viviparus genome, variome and transcriptome elucidate lungworm biology and support future intervention.</title>
        <authorList>
            <person name="McNulty S.N."/>
            <person name="Strube C."/>
            <person name="Rosa B.A."/>
            <person name="Martin J.C."/>
            <person name="Tyagi R."/>
            <person name="Choi Y.J."/>
            <person name="Wang Q."/>
            <person name="Hallsworth Pepin K."/>
            <person name="Zhang X."/>
            <person name="Ozersky P."/>
            <person name="Wilson R.K."/>
            <person name="Sternberg P.W."/>
            <person name="Gasser R.B."/>
            <person name="Mitreva M."/>
        </authorList>
    </citation>
    <scope>NUCLEOTIDE SEQUENCE [LARGE SCALE GENOMIC DNA]</scope>
    <source>
        <strain evidence="3">HannoverDv2000</strain>
    </source>
</reference>